<feature type="transmembrane region" description="Helical" evidence="1">
    <location>
        <begin position="38"/>
        <end position="61"/>
    </location>
</feature>
<protein>
    <submittedName>
        <fullName evidence="4">Peptidoglycan DD-metalloendopeptidase family protein</fullName>
    </submittedName>
</protein>
<feature type="transmembrane region" description="Helical" evidence="1">
    <location>
        <begin position="104"/>
        <end position="122"/>
    </location>
</feature>
<dbReference type="PANTHER" id="PTHR34978:SF3">
    <property type="entry name" value="SLR0241 PROTEIN"/>
    <property type="match status" value="1"/>
</dbReference>
<dbReference type="EMBL" id="WUMV01000001">
    <property type="protein sequence ID" value="MXN63569.1"/>
    <property type="molecule type" value="Genomic_DNA"/>
</dbReference>
<dbReference type="PANTHER" id="PTHR34978">
    <property type="entry name" value="POSSIBLE SENSOR-TRANSDUCER PROTEIN BLAR"/>
    <property type="match status" value="1"/>
</dbReference>
<evidence type="ECO:0000259" key="3">
    <source>
        <dbReference type="Pfam" id="PF05569"/>
    </source>
</evidence>
<dbReference type="Proteomes" id="UP000433101">
    <property type="component" value="Unassembled WGS sequence"/>
</dbReference>
<keyword evidence="1" id="KW-1133">Transmembrane helix</keyword>
<feature type="domain" description="Peptidase M56" evidence="3">
    <location>
        <begin position="161"/>
        <end position="264"/>
    </location>
</feature>
<name>A0A7X3S5Y5_9HYPH</name>
<sequence length="460" mass="49549">MTMFLAALAFSLVWGGVLRVGAVALTKAAPSLRVSPSFHLALIVSLVVPVILMLAGIRLGLPVLPALQPLSGLSALQGGIALHAPAEMQAGLAHPRPSFRWQTLCAGIAITLYVFGAAVHLLRLSRTWQRLSAIAANATPDPALPRSAWPVGITHTPIPAFVIAGWRRSIVLPQALVLTSSPQQLAMIVAHEEAHLKARDPEVAAALSLIVAIFWFNPFARALAGRWRLAAELRADAAALDKAPKEMRRAYARILLSALRIPTDRVMPCPPATFSTLQFRTEKMRMTNILEGRFPARKSRFSFAFAAAFSLALTGVGASLATSSLAGPGAVDIVKGRLAVSFGVIRKDGTFHKGVDIAAPIGTPIFTPEDMIVVEASDLFRGEPRYGKGVELRSVDGTRRALFTHVDSYSVNPGDRLKKGEAFATVGKSGSTQRHAHLHLEAFENRRRVDPVSLWPQLRN</sequence>
<dbReference type="Pfam" id="PF05569">
    <property type="entry name" value="Peptidase_M56"/>
    <property type="match status" value="1"/>
</dbReference>
<dbReference type="AlphaFoldDB" id="A0A7X3S5Y5"/>
<dbReference type="CDD" id="cd07341">
    <property type="entry name" value="M56_BlaR1_MecR1_like"/>
    <property type="match status" value="1"/>
</dbReference>
<dbReference type="SUPFAM" id="SSF51261">
    <property type="entry name" value="Duplicated hybrid motif"/>
    <property type="match status" value="1"/>
</dbReference>
<dbReference type="InterPro" id="IPR008756">
    <property type="entry name" value="Peptidase_M56"/>
</dbReference>
<dbReference type="InterPro" id="IPR052173">
    <property type="entry name" value="Beta-lactam_resp_regulator"/>
</dbReference>
<keyword evidence="1" id="KW-0812">Transmembrane</keyword>
<reference evidence="4 5" key="1">
    <citation type="submission" date="2019-12" db="EMBL/GenBank/DDBJ databases">
        <authorList>
            <person name="Li M."/>
        </authorList>
    </citation>
    <scope>NUCLEOTIDE SEQUENCE [LARGE SCALE GENOMIC DNA]</scope>
    <source>
        <strain evidence="4 5">GBMRC 2046</strain>
    </source>
</reference>
<feature type="transmembrane region" description="Helical" evidence="1">
    <location>
        <begin position="301"/>
        <end position="321"/>
    </location>
</feature>
<evidence type="ECO:0000259" key="2">
    <source>
        <dbReference type="Pfam" id="PF01551"/>
    </source>
</evidence>
<accession>A0A7X3S5Y5</accession>
<comment type="caution">
    <text evidence="4">The sequence shown here is derived from an EMBL/GenBank/DDBJ whole genome shotgun (WGS) entry which is preliminary data.</text>
</comment>
<evidence type="ECO:0000313" key="5">
    <source>
        <dbReference type="Proteomes" id="UP000433101"/>
    </source>
</evidence>
<dbReference type="Pfam" id="PF01551">
    <property type="entry name" value="Peptidase_M23"/>
    <property type="match status" value="1"/>
</dbReference>
<feature type="domain" description="M23ase beta-sheet core" evidence="2">
    <location>
        <begin position="351"/>
        <end position="451"/>
    </location>
</feature>
<organism evidence="4 5">
    <name type="scientific">Stappia sediminis</name>
    <dbReference type="NCBI Taxonomy" id="2692190"/>
    <lineage>
        <taxon>Bacteria</taxon>
        <taxon>Pseudomonadati</taxon>
        <taxon>Pseudomonadota</taxon>
        <taxon>Alphaproteobacteria</taxon>
        <taxon>Hyphomicrobiales</taxon>
        <taxon>Stappiaceae</taxon>
        <taxon>Stappia</taxon>
    </lineage>
</organism>
<keyword evidence="5" id="KW-1185">Reference proteome</keyword>
<keyword evidence="1" id="KW-0472">Membrane</keyword>
<dbReference type="RefSeq" id="WP_160773814.1">
    <property type="nucleotide sequence ID" value="NZ_WUMV01000001.1"/>
</dbReference>
<dbReference type="Gene3D" id="3.30.2010.10">
    <property type="entry name" value="Metalloproteases ('zincins'), catalytic domain"/>
    <property type="match status" value="1"/>
</dbReference>
<dbReference type="Gene3D" id="2.70.70.10">
    <property type="entry name" value="Glucose Permease (Domain IIA)"/>
    <property type="match status" value="1"/>
</dbReference>
<dbReference type="InterPro" id="IPR011055">
    <property type="entry name" value="Dup_hybrid_motif"/>
</dbReference>
<evidence type="ECO:0000313" key="4">
    <source>
        <dbReference type="EMBL" id="MXN63569.1"/>
    </source>
</evidence>
<proteinExistence type="predicted"/>
<gene>
    <name evidence="4" type="ORF">GR183_01520</name>
</gene>
<evidence type="ECO:0000256" key="1">
    <source>
        <dbReference type="SAM" id="Phobius"/>
    </source>
</evidence>
<dbReference type="InterPro" id="IPR016047">
    <property type="entry name" value="M23ase_b-sheet_dom"/>
</dbReference>
<dbReference type="CDD" id="cd12797">
    <property type="entry name" value="M23_peptidase"/>
    <property type="match status" value="1"/>
</dbReference>